<feature type="chain" id="PRO_5046082832" evidence="1">
    <location>
        <begin position="28"/>
        <end position="836"/>
    </location>
</feature>
<proteinExistence type="predicted"/>
<gene>
    <name evidence="3" type="ORF">AB0I59_38670</name>
</gene>
<dbReference type="EMBL" id="JBFALK010000032">
    <property type="protein sequence ID" value="MEV0974552.1"/>
    <property type="molecule type" value="Genomic_DNA"/>
</dbReference>
<organism evidence="3 4">
    <name type="scientific">Microtetraspora glauca</name>
    <dbReference type="NCBI Taxonomy" id="1996"/>
    <lineage>
        <taxon>Bacteria</taxon>
        <taxon>Bacillati</taxon>
        <taxon>Actinomycetota</taxon>
        <taxon>Actinomycetes</taxon>
        <taxon>Streptosporangiales</taxon>
        <taxon>Streptosporangiaceae</taxon>
        <taxon>Microtetraspora</taxon>
    </lineage>
</organism>
<dbReference type="Proteomes" id="UP001551675">
    <property type="component" value="Unassembled WGS sequence"/>
</dbReference>
<evidence type="ECO:0000313" key="3">
    <source>
        <dbReference type="EMBL" id="MEV0974552.1"/>
    </source>
</evidence>
<dbReference type="SUPFAM" id="SSF82171">
    <property type="entry name" value="DPP6 N-terminal domain-like"/>
    <property type="match status" value="1"/>
</dbReference>
<feature type="domain" description="Pyrrolo-quinoline quinone repeat" evidence="2">
    <location>
        <begin position="112"/>
        <end position="239"/>
    </location>
</feature>
<name>A0ABV3GSD9_MICGL</name>
<comment type="caution">
    <text evidence="3">The sequence shown here is derived from an EMBL/GenBank/DDBJ whole genome shotgun (WGS) entry which is preliminary data.</text>
</comment>
<evidence type="ECO:0000256" key="1">
    <source>
        <dbReference type="SAM" id="SignalP"/>
    </source>
</evidence>
<reference evidence="3 4" key="1">
    <citation type="submission" date="2024-06" db="EMBL/GenBank/DDBJ databases">
        <title>The Natural Products Discovery Center: Release of the First 8490 Sequenced Strains for Exploring Actinobacteria Biosynthetic Diversity.</title>
        <authorList>
            <person name="Kalkreuter E."/>
            <person name="Kautsar S.A."/>
            <person name="Yang D."/>
            <person name="Bader C.D."/>
            <person name="Teijaro C.N."/>
            <person name="Fluegel L."/>
            <person name="Davis C.M."/>
            <person name="Simpson J.R."/>
            <person name="Lauterbach L."/>
            <person name="Steele A.D."/>
            <person name="Gui C."/>
            <person name="Meng S."/>
            <person name="Li G."/>
            <person name="Viehrig K."/>
            <person name="Ye F."/>
            <person name="Su P."/>
            <person name="Kiefer A.F."/>
            <person name="Nichols A."/>
            <person name="Cepeda A.J."/>
            <person name="Yan W."/>
            <person name="Fan B."/>
            <person name="Jiang Y."/>
            <person name="Adhikari A."/>
            <person name="Zheng C.-J."/>
            <person name="Schuster L."/>
            <person name="Cowan T.M."/>
            <person name="Smanski M.J."/>
            <person name="Chevrette M.G."/>
            <person name="De Carvalho L.P.S."/>
            <person name="Shen B."/>
        </authorList>
    </citation>
    <scope>NUCLEOTIDE SEQUENCE [LARGE SCALE GENOMIC DNA]</scope>
    <source>
        <strain evidence="3 4">NPDC050100</strain>
    </source>
</reference>
<evidence type="ECO:0000313" key="4">
    <source>
        <dbReference type="Proteomes" id="UP001551675"/>
    </source>
</evidence>
<protein>
    <submittedName>
        <fullName evidence="3">PQQ-binding-like beta-propeller repeat protein</fullName>
    </submittedName>
</protein>
<evidence type="ECO:0000259" key="2">
    <source>
        <dbReference type="Pfam" id="PF13360"/>
    </source>
</evidence>
<dbReference type="InterPro" id="IPR002372">
    <property type="entry name" value="PQQ_rpt_dom"/>
</dbReference>
<keyword evidence="1" id="KW-0732">Signal</keyword>
<keyword evidence="4" id="KW-1185">Reference proteome</keyword>
<dbReference type="Pfam" id="PF13360">
    <property type="entry name" value="PQQ_2"/>
    <property type="match status" value="1"/>
</dbReference>
<sequence>MLTTRLRRAIAGIGALVLLMAAPPASSPPGNGGTRTLWRAAYPAPLMGEAALAGGDVVVVTSAVAAVLDAANGTERWRRSIQDAQVVDWLAPGGAVVLAHSRPSPTGDLPAVEAVSRADGRPIWRRDGLGRAGVWRGPYQGGNVPALPAWTAEGALAGLDPASGETRWTWRPPRECAVPRFSAADAAVMVVAVTCGRDTLFALDPASGRSRWRRDLASLRDVRLLDGVVAAAGDDRVALLAAADGREITAPVPCAELCAWPASADGRLLVARAAGGAEVISGVSADDGSAPWHLVEGPTQNGDAARHGTIVADGRWALAFVNEADVPGRPVDLIDVDGGAISRAVLPLSGQPFAFRGRTLFTGSYVTASPGRPAWLALTAVDLPRPSSALPSALPSAPPFTPPFALPSARPEPDPCRLVRPGLGVTRRPLGRPPATLCAYTDRAGLRFTVGVWTAANDENASELFRELGAALGTSPLDDVGEEAYSAGPRSSMVVAREGSHILWVSSPYLPLRDRLPVLAAEAAGRLGAAPRVVHEIAGPRPGPVPASSERPMTVLPGTSVTVRDDPAGAVSVAGYREDGVLRLRDGSGRFRPAPGRRVSVSPDDRWLVSFPSPSRVKIVDRTTGRARRVTVPPGANTPSWSPAGLLLTTWEDEWQPNGFVVVDPVSGTTRRVKATDENADLGAYRWNGDGRTVVTPYEYYAHERPPGLRSLDLSGRTVSELAEMGDEVSDVRDPLSPSRSRFLTRCYGRPTDLCVRESDGGRLLAWIEAGFVRVLGWYDDEHLILWQREGTGYRAAVVGLSGETTAVLARTPAPGDKDVEILYTPSRGKPRDSVP</sequence>
<dbReference type="RefSeq" id="WP_358141314.1">
    <property type="nucleotide sequence ID" value="NZ_JBFALK010000032.1"/>
</dbReference>
<dbReference type="InterPro" id="IPR011042">
    <property type="entry name" value="6-blade_b-propeller_TolB-like"/>
</dbReference>
<dbReference type="InterPro" id="IPR015943">
    <property type="entry name" value="WD40/YVTN_repeat-like_dom_sf"/>
</dbReference>
<dbReference type="Gene3D" id="2.130.10.10">
    <property type="entry name" value="YVTN repeat-like/Quinoprotein amine dehydrogenase"/>
    <property type="match status" value="1"/>
</dbReference>
<feature type="signal peptide" evidence="1">
    <location>
        <begin position="1"/>
        <end position="27"/>
    </location>
</feature>
<dbReference type="InterPro" id="IPR011047">
    <property type="entry name" value="Quinoprotein_ADH-like_sf"/>
</dbReference>
<dbReference type="SUPFAM" id="SSF50998">
    <property type="entry name" value="Quinoprotein alcohol dehydrogenase-like"/>
    <property type="match status" value="1"/>
</dbReference>
<accession>A0ABV3GSD9</accession>
<dbReference type="Gene3D" id="2.120.10.30">
    <property type="entry name" value="TolB, C-terminal domain"/>
    <property type="match status" value="1"/>
</dbReference>